<dbReference type="PANTHER" id="PTHR10543">
    <property type="entry name" value="BETA-CAROTENE DIOXYGENASE"/>
    <property type="match status" value="1"/>
</dbReference>
<sequence length="570" mass="63104">MAAADVHPPLRQEFIAAGPDKTTRADSAHDVKGLPMTTTTTTTTTPLPSKWPITHDLAGGDEPCRLEGEVADLVVQGTIPPELNGTFYRVMTDPFVPPHPHNIPLDGDGNISAFHFHSGRVDLKIKYIETERYLLERAAGKALFGLYRNPFTHHPCVRAAVDSTANTNLVYWAGHLLALKEGGLPYAVDPRTLETKCYDPFDLERKLGTKTFTAHPKYDPFQDELVCYGYEARGLASRDTVVFALDHQGAVKWHAWLQLPWCAPVHDCAITENFVVLVLWPFEGDVERMKAGGHHWAWSYARSATFVVVPRGDGQVARERFGWGEGECRVYEWQNAMLIHAGGAWEDPSTGHIHVSTSRVLDNAFPFFPPTDNRMPAADAQADFVEWTLNPDQATGTKVQDPRVLLPTPAEFPRTDERFTTHPSKTLFLNVWVPDPAHPATNIFHSLNGLALLTPSSPHPIYFDAGADTSCQEPVFVPRSADAEEGDGWVLAMVERRREGRCEVVVLDSRTFGEGPVARVRLPLRVRAQVHGNWVGGDVLGWKEEEGEGVVRKVREGGSSGRGALEGVKQ</sequence>
<dbReference type="OrthoDB" id="407010at2759"/>
<dbReference type="InterPro" id="IPR004294">
    <property type="entry name" value="Carotenoid_Oase"/>
</dbReference>
<feature type="binding site" evidence="5">
    <location>
        <position position="215"/>
    </location>
    <ligand>
        <name>Fe cation</name>
        <dbReference type="ChEBI" id="CHEBI:24875"/>
        <note>catalytic</note>
    </ligand>
</feature>
<dbReference type="Pfam" id="PF03055">
    <property type="entry name" value="RPE65"/>
    <property type="match status" value="1"/>
</dbReference>
<evidence type="ECO:0000256" key="4">
    <source>
        <dbReference type="ARBA" id="ARBA00023004"/>
    </source>
</evidence>
<dbReference type="GO" id="GO:0046872">
    <property type="term" value="F:metal ion binding"/>
    <property type="evidence" value="ECO:0007669"/>
    <property type="project" value="UniProtKB-KW"/>
</dbReference>
<comment type="cofactor">
    <cofactor evidence="5">
        <name>Fe(2+)</name>
        <dbReference type="ChEBI" id="CHEBI:29033"/>
    </cofactor>
    <text evidence="5">Binds 1 Fe(2+) ion per subunit.</text>
</comment>
<evidence type="ECO:0000256" key="2">
    <source>
        <dbReference type="ARBA" id="ARBA00022723"/>
    </source>
</evidence>
<organism evidence="6 7">
    <name type="scientific">Teratosphaeria destructans</name>
    <dbReference type="NCBI Taxonomy" id="418781"/>
    <lineage>
        <taxon>Eukaryota</taxon>
        <taxon>Fungi</taxon>
        <taxon>Dikarya</taxon>
        <taxon>Ascomycota</taxon>
        <taxon>Pezizomycotina</taxon>
        <taxon>Dothideomycetes</taxon>
        <taxon>Dothideomycetidae</taxon>
        <taxon>Mycosphaerellales</taxon>
        <taxon>Teratosphaeriaceae</taxon>
        <taxon>Teratosphaeria</taxon>
    </lineage>
</organism>
<keyword evidence="4 5" id="KW-0408">Iron</keyword>
<reference evidence="6 7" key="2">
    <citation type="journal article" date="2021" name="Curr. Genet.">
        <title>Genetic response to nitrogen starvation in the aggressive Eucalyptus foliar pathogen Teratosphaeria destructans.</title>
        <authorList>
            <person name="Havenga M."/>
            <person name="Wingfield B.D."/>
            <person name="Wingfield M.J."/>
            <person name="Dreyer L.L."/>
            <person name="Roets F."/>
            <person name="Aylward J."/>
        </authorList>
    </citation>
    <scope>NUCLEOTIDE SEQUENCE [LARGE SCALE GENOMIC DNA]</scope>
    <source>
        <strain evidence="6">CMW44962</strain>
    </source>
</reference>
<name>A0A9W7W1H4_9PEZI</name>
<protein>
    <submittedName>
        <fullName evidence="6">Lignostilbene alpha,beta-dioxygenase I</fullName>
    </submittedName>
</protein>
<accession>A0A9W7W1H4</accession>
<feature type="binding site" evidence="5">
    <location>
        <position position="531"/>
    </location>
    <ligand>
        <name>Fe cation</name>
        <dbReference type="ChEBI" id="CHEBI:24875"/>
        <note>catalytic</note>
    </ligand>
</feature>
<keyword evidence="7" id="KW-1185">Reference proteome</keyword>
<comment type="similarity">
    <text evidence="1">Belongs to the carotenoid oxygenase family.</text>
</comment>
<reference evidence="6 7" key="1">
    <citation type="journal article" date="2018" name="IMA Fungus">
        <title>IMA Genome-F 10: Nine draft genome sequences of Claviceps purpurea s.lat., including C. arundinis, C. humidiphila, and C. cf. spartinae, pseudomolecules for the pitch canker pathogen Fusarium circinatum, draft genome of Davidsoniella eucalypti, Grosmannia galeiformis, Quambalaria eucalypti, and Teratosphaeria destructans.</title>
        <authorList>
            <person name="Wingfield B.D."/>
            <person name="Liu M."/>
            <person name="Nguyen H.D."/>
            <person name="Lane F.A."/>
            <person name="Morgan S.W."/>
            <person name="De Vos L."/>
            <person name="Wilken P.M."/>
            <person name="Duong T.A."/>
            <person name="Aylward J."/>
            <person name="Coetzee M.P."/>
            <person name="Dadej K."/>
            <person name="De Beer Z.W."/>
            <person name="Findlay W."/>
            <person name="Havenga M."/>
            <person name="Kolarik M."/>
            <person name="Menzies J.G."/>
            <person name="Naidoo K."/>
            <person name="Pochopski O."/>
            <person name="Shoukouhi P."/>
            <person name="Santana Q.C."/>
            <person name="Seifert K.A."/>
            <person name="Soal N."/>
            <person name="Steenkamp E.T."/>
            <person name="Tatham C.T."/>
            <person name="van der Nest M.A."/>
            <person name="Wingfield M.J."/>
        </authorList>
    </citation>
    <scope>NUCLEOTIDE SEQUENCE [LARGE SCALE GENOMIC DNA]</scope>
    <source>
        <strain evidence="6">CMW44962</strain>
    </source>
</reference>
<proteinExistence type="inferred from homology"/>
<keyword evidence="3" id="KW-0560">Oxidoreductase</keyword>
<comment type="caution">
    <text evidence="6">The sequence shown here is derived from an EMBL/GenBank/DDBJ whole genome shotgun (WGS) entry which is preliminary data.</text>
</comment>
<evidence type="ECO:0000313" key="6">
    <source>
        <dbReference type="EMBL" id="KAH9826838.1"/>
    </source>
</evidence>
<dbReference type="PANTHER" id="PTHR10543:SF89">
    <property type="entry name" value="CAROTENOID 9,10(9',10')-CLEAVAGE DIOXYGENASE 1"/>
    <property type="match status" value="1"/>
</dbReference>
<evidence type="ECO:0000256" key="3">
    <source>
        <dbReference type="ARBA" id="ARBA00023002"/>
    </source>
</evidence>
<feature type="binding site" evidence="5">
    <location>
        <position position="340"/>
    </location>
    <ligand>
        <name>Fe cation</name>
        <dbReference type="ChEBI" id="CHEBI:24875"/>
        <note>catalytic</note>
    </ligand>
</feature>
<gene>
    <name evidence="6" type="ORF">Tdes44962_MAKER09925</name>
</gene>
<evidence type="ECO:0000313" key="7">
    <source>
        <dbReference type="Proteomes" id="UP001138500"/>
    </source>
</evidence>
<dbReference type="GO" id="GO:0010436">
    <property type="term" value="F:carotenoid dioxygenase activity"/>
    <property type="evidence" value="ECO:0007669"/>
    <property type="project" value="TreeGrafter"/>
</dbReference>
<dbReference type="AlphaFoldDB" id="A0A9W7W1H4"/>
<evidence type="ECO:0000256" key="5">
    <source>
        <dbReference type="PIRSR" id="PIRSR604294-1"/>
    </source>
</evidence>
<dbReference type="Proteomes" id="UP001138500">
    <property type="component" value="Unassembled WGS sequence"/>
</dbReference>
<keyword evidence="2 5" id="KW-0479">Metal-binding</keyword>
<dbReference type="GO" id="GO:0016121">
    <property type="term" value="P:carotene catabolic process"/>
    <property type="evidence" value="ECO:0007669"/>
    <property type="project" value="TreeGrafter"/>
</dbReference>
<feature type="binding site" evidence="5">
    <location>
        <position position="266"/>
    </location>
    <ligand>
        <name>Fe cation</name>
        <dbReference type="ChEBI" id="CHEBI:24875"/>
        <note>catalytic</note>
    </ligand>
</feature>
<evidence type="ECO:0000256" key="1">
    <source>
        <dbReference type="ARBA" id="ARBA00006787"/>
    </source>
</evidence>
<dbReference type="EMBL" id="RIBY02001946">
    <property type="protein sequence ID" value="KAH9826838.1"/>
    <property type="molecule type" value="Genomic_DNA"/>
</dbReference>